<name>A0A242MTS9_CABSO</name>
<protein>
    <submittedName>
        <fullName evidence="1">Uncharacterized protein</fullName>
    </submittedName>
</protein>
<dbReference type="EMBL" id="NBTY01000084">
    <property type="protein sequence ID" value="OTP74469.1"/>
    <property type="molecule type" value="Genomic_DNA"/>
</dbReference>
<dbReference type="AlphaFoldDB" id="A0A242MTS9"/>
<reference evidence="1 2" key="1">
    <citation type="submission" date="2017-03" db="EMBL/GenBank/DDBJ databases">
        <title>Genome analysis of strain PAMC 26510.</title>
        <authorList>
            <person name="Oh H.-M."/>
            <person name="Yang J.-A."/>
        </authorList>
    </citation>
    <scope>NUCLEOTIDE SEQUENCE [LARGE SCALE GENOMIC DNA]</scope>
    <source>
        <strain evidence="1 2">PAMC 26510</strain>
    </source>
</reference>
<proteinExistence type="predicted"/>
<evidence type="ECO:0000313" key="1">
    <source>
        <dbReference type="EMBL" id="OTP74469.1"/>
    </source>
</evidence>
<sequence>MRCCLTASSGGADEAWLSALLRCYLLPTARIDACLIRTSGLNGDAFADAVHRRR</sequence>
<organism evidence="1 2">
    <name type="scientific">Caballeronia sordidicola</name>
    <name type="common">Burkholderia sordidicola</name>
    <dbReference type="NCBI Taxonomy" id="196367"/>
    <lineage>
        <taxon>Bacteria</taxon>
        <taxon>Pseudomonadati</taxon>
        <taxon>Pseudomonadota</taxon>
        <taxon>Betaproteobacteria</taxon>
        <taxon>Burkholderiales</taxon>
        <taxon>Burkholderiaceae</taxon>
        <taxon>Caballeronia</taxon>
    </lineage>
</organism>
<comment type="caution">
    <text evidence="1">The sequence shown here is derived from an EMBL/GenBank/DDBJ whole genome shotgun (WGS) entry which is preliminary data.</text>
</comment>
<dbReference type="Proteomes" id="UP000194546">
    <property type="component" value="Unassembled WGS sequence"/>
</dbReference>
<accession>A0A242MTS9</accession>
<gene>
    <name evidence="1" type="ORF">PAMC26510_16195</name>
</gene>
<evidence type="ECO:0000313" key="2">
    <source>
        <dbReference type="Proteomes" id="UP000194546"/>
    </source>
</evidence>